<dbReference type="PANTHER" id="PTHR35391">
    <property type="entry name" value="C2H2-TYPE DOMAIN-CONTAINING PROTEIN-RELATED"/>
    <property type="match status" value="1"/>
</dbReference>
<dbReference type="AlphaFoldDB" id="A0A194XAI8"/>
<dbReference type="KEGG" id="psco:LY89DRAFT_685117"/>
<organism evidence="3 4">
    <name type="scientific">Mollisia scopiformis</name>
    <name type="common">Conifer needle endophyte fungus</name>
    <name type="synonym">Phialocephala scopiformis</name>
    <dbReference type="NCBI Taxonomy" id="149040"/>
    <lineage>
        <taxon>Eukaryota</taxon>
        <taxon>Fungi</taxon>
        <taxon>Dikarya</taxon>
        <taxon>Ascomycota</taxon>
        <taxon>Pezizomycotina</taxon>
        <taxon>Leotiomycetes</taxon>
        <taxon>Helotiales</taxon>
        <taxon>Mollisiaceae</taxon>
        <taxon>Mollisia</taxon>
    </lineage>
</organism>
<proteinExistence type="predicted"/>
<keyword evidence="4" id="KW-1185">Reference proteome</keyword>
<dbReference type="InParanoid" id="A0A194XAI8"/>
<feature type="compositionally biased region" description="Acidic residues" evidence="1">
    <location>
        <begin position="38"/>
        <end position="58"/>
    </location>
</feature>
<dbReference type="OrthoDB" id="3559580at2759"/>
<feature type="domain" description="DUF6590" evidence="2">
    <location>
        <begin position="151"/>
        <end position="296"/>
    </location>
</feature>
<evidence type="ECO:0000259" key="2">
    <source>
        <dbReference type="Pfam" id="PF20233"/>
    </source>
</evidence>
<feature type="region of interest" description="Disordered" evidence="1">
    <location>
        <begin position="591"/>
        <end position="633"/>
    </location>
</feature>
<feature type="domain" description="DUF6590" evidence="2">
    <location>
        <begin position="425"/>
        <end position="583"/>
    </location>
</feature>
<feature type="region of interest" description="Disordered" evidence="1">
    <location>
        <begin position="33"/>
        <end position="88"/>
    </location>
</feature>
<reference evidence="3 4" key="1">
    <citation type="submission" date="2015-10" db="EMBL/GenBank/DDBJ databases">
        <title>Full genome of DAOMC 229536 Phialocephala scopiformis, a fungal endophyte of spruce producing the potent anti-insectan compound rugulosin.</title>
        <authorList>
            <consortium name="DOE Joint Genome Institute"/>
            <person name="Walker A.K."/>
            <person name="Frasz S.L."/>
            <person name="Seifert K.A."/>
            <person name="Miller J.D."/>
            <person name="Mondo S.J."/>
            <person name="Labutti K."/>
            <person name="Lipzen A."/>
            <person name="Dockter R."/>
            <person name="Kennedy M."/>
            <person name="Grigoriev I.V."/>
            <person name="Spatafora J.W."/>
        </authorList>
    </citation>
    <scope>NUCLEOTIDE SEQUENCE [LARGE SCALE GENOMIC DNA]</scope>
    <source>
        <strain evidence="3 4">CBS 120377</strain>
    </source>
</reference>
<dbReference type="PANTHER" id="PTHR35391:SF5">
    <property type="entry name" value="DUF6590 DOMAIN-CONTAINING PROTEIN"/>
    <property type="match status" value="1"/>
</dbReference>
<dbReference type="EMBL" id="KQ947415">
    <property type="protein sequence ID" value="KUJ17188.1"/>
    <property type="molecule type" value="Genomic_DNA"/>
</dbReference>
<dbReference type="RefSeq" id="XP_018071543.1">
    <property type="nucleotide sequence ID" value="XM_018215022.1"/>
</dbReference>
<feature type="region of interest" description="Disordered" evidence="1">
    <location>
        <begin position="339"/>
        <end position="373"/>
    </location>
</feature>
<evidence type="ECO:0000256" key="1">
    <source>
        <dbReference type="SAM" id="MobiDB-lite"/>
    </source>
</evidence>
<accession>A0A194XAI8</accession>
<evidence type="ECO:0000313" key="3">
    <source>
        <dbReference type="EMBL" id="KUJ17188.1"/>
    </source>
</evidence>
<dbReference type="Proteomes" id="UP000070700">
    <property type="component" value="Unassembled WGS sequence"/>
</dbReference>
<gene>
    <name evidence="3" type="ORF">LY89DRAFT_685117</name>
</gene>
<protein>
    <recommendedName>
        <fullName evidence="2">DUF6590 domain-containing protein</fullName>
    </recommendedName>
</protein>
<evidence type="ECO:0000313" key="4">
    <source>
        <dbReference type="Proteomes" id="UP000070700"/>
    </source>
</evidence>
<sequence>MSGKQPDLSTPWSEWMWSDKHGCKYAQRYGPDGKLEYDFLEPPEEDEPEEDEHEEDPETPQYTRESTVEDAQFYTTSQPPRNRPSYGYYDDNIVKNASLAGGFPSSYYDDNIVKNASLAGGFPSRGSQHNSQPGDIGSAYEDYESIGEPPRFFKVGRVLEVIWAEPAGEDSSVVGPNFMVSQLGANVFTKNRRFVVVREMRGCCICLSLFTYNGQGTTKDGVRPEDYAAVFPDGGQAHTLPGERLSKDPFPIIIENPSQRLHPMSRLSFGRVYTVEHNVRAIKIGRIPDEHHTRLTHYLVHTIFGPQWRDMSIDFNSDNPPLARSIPPGINTGYATPWSETSTPRVPASSQRMPAQYTTPRTDIPERSTYTSRRSENFDSLDDAFSSIHIQDSSGQIKKARQHLPQKESPLLDARYIQIDERKNKRFWKVGRVFKMVWTEPARPNAGLNNGQYESVWLGETVFSEIRLFVVVGEGYGNVICSPIHTYSGQATLKPNLPDRQQHAIIYTSARPPEERWQYDTNGNVVREELTKDPIRVVRDLDDEESDLGDLARINYAKIYTIEKYVRVLNIGKVHANSMESLLASCLFVRPADQPPQGPRKATSSNKSNEDRRDERGQYRGQSSRSGHHHRRK</sequence>
<dbReference type="InterPro" id="IPR046497">
    <property type="entry name" value="DUF6590"/>
</dbReference>
<feature type="compositionally biased region" description="Polar residues" evidence="1">
    <location>
        <begin position="339"/>
        <end position="361"/>
    </location>
</feature>
<feature type="compositionally biased region" description="Basic and acidic residues" evidence="1">
    <location>
        <begin position="608"/>
        <end position="618"/>
    </location>
</feature>
<dbReference type="Pfam" id="PF20233">
    <property type="entry name" value="DUF6590"/>
    <property type="match status" value="2"/>
</dbReference>
<name>A0A194XAI8_MOLSC</name>
<dbReference type="GeneID" id="28824748"/>